<feature type="compositionally biased region" description="Low complexity" evidence="1">
    <location>
        <begin position="402"/>
        <end position="415"/>
    </location>
</feature>
<evidence type="ECO:0000313" key="2">
    <source>
        <dbReference type="EMBL" id="CAD7411585.1"/>
    </source>
</evidence>
<feature type="region of interest" description="Disordered" evidence="1">
    <location>
        <begin position="177"/>
        <end position="288"/>
    </location>
</feature>
<evidence type="ECO:0000256" key="1">
    <source>
        <dbReference type="SAM" id="MobiDB-lite"/>
    </source>
</evidence>
<name>A0A7R9H7F4_TIMCR</name>
<feature type="region of interest" description="Disordered" evidence="1">
    <location>
        <begin position="389"/>
        <end position="591"/>
    </location>
</feature>
<feature type="compositionally biased region" description="Low complexity" evidence="1">
    <location>
        <begin position="424"/>
        <end position="472"/>
    </location>
</feature>
<feature type="compositionally biased region" description="Acidic residues" evidence="1">
    <location>
        <begin position="389"/>
        <end position="401"/>
    </location>
</feature>
<sequence>MTIILLVSDRGQTKPCTFGARGHVAQLVEVRPESDVTLEETHPMEVQETRDILKNVRYTEQAEPSRSPQSDLEESFITRSSQQVVTITVLPETTSAIQVHPDLGKGATFSKALFCTKRSSEGIEGRTGDFSSRSTVARGPHPSGGSTGAPVNSLFSSRSPDFPARFANLRNKYRASLDADAKASSGTRTRKYQKPGLDAAPVTESSRQIPATVAGRPEHGPRHRFSPGAAERPLFSAGYRKSSSPPSPLEEDASRPSSTPGRSTSGIRRSVPVTPPRDVSTTSSSVGVPRFSARYKSDLTARRDGPQGYHHTGVSTHGTNRPTQHQYHHGGNKHHQKQLVLLRASGQFDYFQTTSSVDLLIVASTTGADTATKRMVTEETTIADFDDEILGANSDNEETSEESPATTEAPSAMTTLPPPPPPLMTAEPLGETTTTTESPPTTTMVPVSETTTPTTTTTTTEETITTSTPTPVLEGSPSGDEPVTSSPPSSTDPPITTESTATTSSTTTTEPTITTITEPTTTTTEPTTTTTEATTTTTESTTTTTTTTTTEPTTTTTTTELTTTTTTEPTTTTTTTTTETTTTSAPYNPTPAASRFVSRMTAAPIGTPSSTPATNLFDDFNSVYQTAQRREDTDEGSSSLLLISSLRNRLTTPRAERRISDQENDINYQPPVGNSFTSFNLGLDRPSPPLFASSRASVDFPGYTPTQSPYYNTPPRPPRTPVPYVIFGIFPNNTVFRKFPNSNVKEIVSENEIANRQPYYPEQRGNDYDVYRPTAGYSEGRNFSPFVSSVTVLSPLLSGNTKK</sequence>
<feature type="compositionally biased region" description="Low complexity" evidence="1">
    <location>
        <begin position="255"/>
        <end position="270"/>
    </location>
</feature>
<proteinExistence type="predicted"/>
<protein>
    <submittedName>
        <fullName evidence="2">Uncharacterized protein</fullName>
    </submittedName>
</protein>
<reference evidence="2" key="1">
    <citation type="submission" date="2020-11" db="EMBL/GenBank/DDBJ databases">
        <authorList>
            <person name="Tran Van P."/>
        </authorList>
    </citation>
    <scope>NUCLEOTIDE SEQUENCE</scope>
</reference>
<feature type="compositionally biased region" description="Low complexity" evidence="1">
    <location>
        <begin position="482"/>
        <end position="584"/>
    </location>
</feature>
<dbReference type="AlphaFoldDB" id="A0A7R9H7F4"/>
<feature type="compositionally biased region" description="Polar residues" evidence="1">
    <location>
        <begin position="313"/>
        <end position="325"/>
    </location>
</feature>
<accession>A0A7R9H7F4</accession>
<dbReference type="EMBL" id="OC322310">
    <property type="protein sequence ID" value="CAD7411585.1"/>
    <property type="molecule type" value="Genomic_DNA"/>
</dbReference>
<feature type="region of interest" description="Disordered" evidence="1">
    <location>
        <begin position="122"/>
        <end position="156"/>
    </location>
</feature>
<feature type="region of interest" description="Disordered" evidence="1">
    <location>
        <begin position="300"/>
        <end position="330"/>
    </location>
</feature>
<gene>
    <name evidence="2" type="ORF">TCEB3V08_LOCUS11003</name>
</gene>
<organism evidence="2">
    <name type="scientific">Timema cristinae</name>
    <name type="common">Walking stick</name>
    <dbReference type="NCBI Taxonomy" id="61476"/>
    <lineage>
        <taxon>Eukaryota</taxon>
        <taxon>Metazoa</taxon>
        <taxon>Ecdysozoa</taxon>
        <taxon>Arthropoda</taxon>
        <taxon>Hexapoda</taxon>
        <taxon>Insecta</taxon>
        <taxon>Pterygota</taxon>
        <taxon>Neoptera</taxon>
        <taxon>Polyneoptera</taxon>
        <taxon>Phasmatodea</taxon>
        <taxon>Timematodea</taxon>
        <taxon>Timematoidea</taxon>
        <taxon>Timematidae</taxon>
        <taxon>Timema</taxon>
    </lineage>
</organism>